<name>A0A8S3YT29_9EUPU</name>
<proteinExistence type="predicted"/>
<accession>A0A8S3YT29</accession>
<dbReference type="Proteomes" id="UP000678393">
    <property type="component" value="Unassembled WGS sequence"/>
</dbReference>
<gene>
    <name evidence="2" type="ORF">CUNI_LOCUS4250</name>
</gene>
<feature type="transmembrane region" description="Helical" evidence="1">
    <location>
        <begin position="26"/>
        <end position="44"/>
    </location>
</feature>
<feature type="non-terminal residue" evidence="2">
    <location>
        <position position="135"/>
    </location>
</feature>
<feature type="non-terminal residue" evidence="2">
    <location>
        <position position="1"/>
    </location>
</feature>
<evidence type="ECO:0000313" key="3">
    <source>
        <dbReference type="Proteomes" id="UP000678393"/>
    </source>
</evidence>
<keyword evidence="1" id="KW-0472">Membrane</keyword>
<keyword evidence="1" id="KW-0812">Transmembrane</keyword>
<feature type="transmembrane region" description="Helical" evidence="1">
    <location>
        <begin position="107"/>
        <end position="129"/>
    </location>
</feature>
<organism evidence="2 3">
    <name type="scientific">Candidula unifasciata</name>
    <dbReference type="NCBI Taxonomy" id="100452"/>
    <lineage>
        <taxon>Eukaryota</taxon>
        <taxon>Metazoa</taxon>
        <taxon>Spiralia</taxon>
        <taxon>Lophotrochozoa</taxon>
        <taxon>Mollusca</taxon>
        <taxon>Gastropoda</taxon>
        <taxon>Heterobranchia</taxon>
        <taxon>Euthyneura</taxon>
        <taxon>Panpulmonata</taxon>
        <taxon>Eupulmonata</taxon>
        <taxon>Stylommatophora</taxon>
        <taxon>Helicina</taxon>
        <taxon>Helicoidea</taxon>
        <taxon>Geomitridae</taxon>
        <taxon>Candidula</taxon>
    </lineage>
</organism>
<comment type="caution">
    <text evidence="2">The sequence shown here is derived from an EMBL/GenBank/DDBJ whole genome shotgun (WGS) entry which is preliminary data.</text>
</comment>
<evidence type="ECO:0000313" key="2">
    <source>
        <dbReference type="EMBL" id="CAG5118692.1"/>
    </source>
</evidence>
<keyword evidence="1" id="KW-1133">Transmembrane helix</keyword>
<protein>
    <submittedName>
        <fullName evidence="2">Uncharacterized protein</fullName>
    </submittedName>
</protein>
<sequence>HGARLQLSRLIAILVKKALVTWRSRIITLVQLALPGLFTFLVMLSEQANKEDLRELALTLNIVPFGETYIPFTDGHTAKGTLVADLYKRQFCNCHNTEYIRLKDVSVYFILSFSHFTFLFFFFFFNFFFKNLFSP</sequence>
<dbReference type="EMBL" id="CAJHNH020000592">
    <property type="protein sequence ID" value="CAG5118692.1"/>
    <property type="molecule type" value="Genomic_DNA"/>
</dbReference>
<keyword evidence="3" id="KW-1185">Reference proteome</keyword>
<evidence type="ECO:0000256" key="1">
    <source>
        <dbReference type="SAM" id="Phobius"/>
    </source>
</evidence>
<reference evidence="2" key="1">
    <citation type="submission" date="2021-04" db="EMBL/GenBank/DDBJ databases">
        <authorList>
            <consortium name="Molecular Ecology Group"/>
        </authorList>
    </citation>
    <scope>NUCLEOTIDE SEQUENCE</scope>
</reference>
<dbReference type="OrthoDB" id="10480722at2759"/>
<dbReference type="AlphaFoldDB" id="A0A8S3YT29"/>